<dbReference type="GO" id="GO:0006508">
    <property type="term" value="P:proteolysis"/>
    <property type="evidence" value="ECO:0007669"/>
    <property type="project" value="InterPro"/>
</dbReference>
<keyword evidence="4" id="KW-1185">Reference proteome</keyword>
<feature type="non-terminal residue" evidence="3">
    <location>
        <position position="1"/>
    </location>
</feature>
<dbReference type="Gene3D" id="1.10.533.10">
    <property type="entry name" value="Death Domain, Fas"/>
    <property type="match status" value="1"/>
</dbReference>
<evidence type="ECO:0000313" key="3">
    <source>
        <dbReference type="EMBL" id="KAG2464308.1"/>
    </source>
</evidence>
<accession>A0A8X8BN93</accession>
<dbReference type="InterPro" id="IPR011029">
    <property type="entry name" value="DEATH-like_dom_sf"/>
</dbReference>
<dbReference type="Pfam" id="PF00656">
    <property type="entry name" value="Peptidase_C14"/>
    <property type="match status" value="1"/>
</dbReference>
<feature type="region of interest" description="Disordered" evidence="1">
    <location>
        <begin position="545"/>
        <end position="569"/>
    </location>
</feature>
<dbReference type="InterPro" id="IPR041077">
    <property type="entry name" value="MALT1_Ig"/>
</dbReference>
<name>A0A8X8BN93_POLSE</name>
<gene>
    <name evidence="3" type="primary">Malt1_1</name>
    <name evidence="3" type="ORF">GTO96_0003206</name>
</gene>
<reference evidence="3 4" key="1">
    <citation type="journal article" date="2021" name="Cell">
        <title>Tracing the genetic footprints of vertebrate landing in non-teleost ray-finned fishes.</title>
        <authorList>
            <person name="Bi X."/>
            <person name="Wang K."/>
            <person name="Yang L."/>
            <person name="Pan H."/>
            <person name="Jiang H."/>
            <person name="Wei Q."/>
            <person name="Fang M."/>
            <person name="Yu H."/>
            <person name="Zhu C."/>
            <person name="Cai Y."/>
            <person name="He Y."/>
            <person name="Gan X."/>
            <person name="Zeng H."/>
            <person name="Yu D."/>
            <person name="Zhu Y."/>
            <person name="Jiang H."/>
            <person name="Qiu Q."/>
            <person name="Yang H."/>
            <person name="Zhang Y.E."/>
            <person name="Wang W."/>
            <person name="Zhu M."/>
            <person name="He S."/>
            <person name="Zhang G."/>
        </authorList>
    </citation>
    <scope>NUCLEOTIDE SEQUENCE [LARGE SCALE GENOMIC DNA]</scope>
    <source>
        <strain evidence="3">Bchr_013</strain>
    </source>
</reference>
<evidence type="ECO:0000256" key="1">
    <source>
        <dbReference type="SAM" id="MobiDB-lite"/>
    </source>
</evidence>
<feature type="domain" description="Caspase family p20" evidence="2">
    <location>
        <begin position="152"/>
        <end position="230"/>
    </location>
</feature>
<dbReference type="SUPFAM" id="SSF47986">
    <property type="entry name" value="DEATH domain"/>
    <property type="match status" value="1"/>
</dbReference>
<dbReference type="GO" id="GO:0004197">
    <property type="term" value="F:cysteine-type endopeptidase activity"/>
    <property type="evidence" value="ECO:0007669"/>
    <property type="project" value="InterPro"/>
</dbReference>
<dbReference type="SUPFAM" id="SSF52129">
    <property type="entry name" value="Caspase-like"/>
    <property type="match status" value="1"/>
</dbReference>
<dbReference type="EMBL" id="JAATIS010003638">
    <property type="protein sequence ID" value="KAG2464308.1"/>
    <property type="molecule type" value="Genomic_DNA"/>
</dbReference>
<dbReference type="InterPro" id="IPR029030">
    <property type="entry name" value="Caspase-like_dom_sf"/>
</dbReference>
<sequence>MADPGLLLRDLDKGTLNRLADILDNSVCGWKKLARTVSGEPRFRFSDKELDSCSLQVLSPEGSPSRRLLGLLSDRACSVSFLQHCLQATEHNEATQYLTRVTGATASEFCLGPLTAQDQGHYICRIHLGDQCVFSQWALVQVIRADSPTPATDKVALLIGNMNYKFHRRLQAPMADVYELANLLRQLDFKVVSLLDLNHREMQCAVREFLLLLDRGVYGLLYYAGHGYENFGNSFMVPIDAPSSYTLDHCLWVQEILHQMQERQTGLNIFLLDMCRKRYVTGNMNDEVIPQPGTLKVTANIVFGYATCADAEAYEVCKGNLSNGIFVDFLKQRLLENEKVTVMLDKVAEDMGRCPIARGRQALELRSNLSERRTLSDPIKLLNCEEEYSARTLQWSIAHVLPDSRLLTFECGVRVQLGFAAEFSNIMIIFTRILEKPKNLTLCEARITDLSEDLDIDIKMTNKESPEDTGSLLITLDSFQFPESSCLYTRLCGLQKLKRDLSFTVCLQYQYQEMDEFVEEKKMVSIGKPLVAKLGLHCCPRPPPSPLSAPSELQSPDWGFRGSSSSSLGSESTCWSYYSNPGELSCPTTPGTMSLPEETLLERPLPLSENPQGLTSGARFSCDNVNDISVHFRNKMNFNSC</sequence>
<dbReference type="Proteomes" id="UP000886611">
    <property type="component" value="Unassembled WGS sequence"/>
</dbReference>
<feature type="non-terminal residue" evidence="3">
    <location>
        <position position="641"/>
    </location>
</feature>
<dbReference type="InterPro" id="IPR052039">
    <property type="entry name" value="Caspase-related_regulators"/>
</dbReference>
<comment type="caution">
    <text evidence="3">The sequence shown here is derived from an EMBL/GenBank/DDBJ whole genome shotgun (WGS) entry which is preliminary data.</text>
</comment>
<dbReference type="PANTHER" id="PTHR22576">
    <property type="entry name" value="MUCOSA ASSOCIATED LYMPHOID TISSUE LYMPHOMA TRANSLOCATION PROTEIN 1/PARACASPASE"/>
    <property type="match status" value="1"/>
</dbReference>
<dbReference type="InterPro" id="IPR011600">
    <property type="entry name" value="Pept_C14_caspase"/>
</dbReference>
<dbReference type="Gene3D" id="3.40.50.1460">
    <property type="match status" value="1"/>
</dbReference>
<dbReference type="Gene3D" id="2.60.40.3360">
    <property type="match status" value="1"/>
</dbReference>
<dbReference type="PROSITE" id="PS50208">
    <property type="entry name" value="CASPASE_P20"/>
    <property type="match status" value="1"/>
</dbReference>
<evidence type="ECO:0000259" key="2">
    <source>
        <dbReference type="PROSITE" id="PS50208"/>
    </source>
</evidence>
<dbReference type="AlphaFoldDB" id="A0A8X8BN93"/>
<dbReference type="Pfam" id="PF18703">
    <property type="entry name" value="MALT1_Ig"/>
    <property type="match status" value="1"/>
</dbReference>
<dbReference type="InterPro" id="IPR033540">
    <property type="entry name" value="MALT1_IG-like_dom_sf"/>
</dbReference>
<evidence type="ECO:0000313" key="4">
    <source>
        <dbReference type="Proteomes" id="UP000886611"/>
    </source>
</evidence>
<dbReference type="InterPro" id="IPR001309">
    <property type="entry name" value="Pept_C14_p20"/>
</dbReference>
<dbReference type="PANTHER" id="PTHR22576:SF27">
    <property type="entry name" value="PARACASPASE 2"/>
    <property type="match status" value="1"/>
</dbReference>
<proteinExistence type="predicted"/>
<organism evidence="3 4">
    <name type="scientific">Polypterus senegalus</name>
    <name type="common">Senegal bichir</name>
    <dbReference type="NCBI Taxonomy" id="55291"/>
    <lineage>
        <taxon>Eukaryota</taxon>
        <taxon>Metazoa</taxon>
        <taxon>Chordata</taxon>
        <taxon>Craniata</taxon>
        <taxon>Vertebrata</taxon>
        <taxon>Euteleostomi</taxon>
        <taxon>Actinopterygii</taxon>
        <taxon>Polypteriformes</taxon>
        <taxon>Polypteridae</taxon>
        <taxon>Polypterus</taxon>
    </lineage>
</organism>
<protein>
    <submittedName>
        <fullName evidence="3">MALT1 protein</fullName>
    </submittedName>
</protein>